<dbReference type="Pfam" id="PF00270">
    <property type="entry name" value="DEAD"/>
    <property type="match status" value="1"/>
</dbReference>
<dbReference type="OMA" id="LWVLPCH"/>
<reference evidence="8" key="2">
    <citation type="submission" date="2013-10" db="EMBL/GenBank/DDBJ databases">
        <authorList>
            <person name="Aslett M."/>
        </authorList>
    </citation>
    <scope>NUCLEOTIDE SEQUENCE [LARGE SCALE GENOMIC DNA]</scope>
    <source>
        <strain evidence="8">Houghton</strain>
    </source>
</reference>
<dbReference type="InterPro" id="IPR002464">
    <property type="entry name" value="DNA/RNA_helicase_DEAH_CS"/>
</dbReference>
<feature type="region of interest" description="Disordered" evidence="5">
    <location>
        <begin position="259"/>
        <end position="350"/>
    </location>
</feature>
<feature type="domain" description="Helicase ATP-binding" evidence="6">
    <location>
        <begin position="390"/>
        <end position="573"/>
    </location>
</feature>
<dbReference type="PANTHER" id="PTHR18934">
    <property type="entry name" value="ATP-DEPENDENT RNA HELICASE"/>
    <property type="match status" value="1"/>
</dbReference>
<organism evidence="8 9">
    <name type="scientific">Eimeria tenella</name>
    <name type="common">Coccidian parasite</name>
    <dbReference type="NCBI Taxonomy" id="5802"/>
    <lineage>
        <taxon>Eukaryota</taxon>
        <taxon>Sar</taxon>
        <taxon>Alveolata</taxon>
        <taxon>Apicomplexa</taxon>
        <taxon>Conoidasida</taxon>
        <taxon>Coccidia</taxon>
        <taxon>Eucoccidiorida</taxon>
        <taxon>Eimeriorina</taxon>
        <taxon>Eimeriidae</taxon>
        <taxon>Eimeria</taxon>
    </lineage>
</organism>
<dbReference type="GO" id="GO:0003724">
    <property type="term" value="F:RNA helicase activity"/>
    <property type="evidence" value="ECO:0007669"/>
    <property type="project" value="UniProtKB-EC"/>
</dbReference>
<keyword evidence="2" id="KW-0547">Nucleotide-binding</keyword>
<dbReference type="Pfam" id="PF21010">
    <property type="entry name" value="HA2_C"/>
    <property type="match status" value="1"/>
</dbReference>
<dbReference type="Pfam" id="PF04408">
    <property type="entry name" value="WHD_HA2"/>
    <property type="match status" value="1"/>
</dbReference>
<gene>
    <name evidence="8" type="ORF">ETH_00002285</name>
</gene>
<dbReference type="OrthoDB" id="5600252at2759"/>
<dbReference type="EC" id="3.6.4.13" evidence="1"/>
<dbReference type="InterPro" id="IPR011709">
    <property type="entry name" value="DEAD-box_helicase_OB_fold"/>
</dbReference>
<sequence>MFSIGRYGFECAPRYGISAEGLVACLQVKEQELEAAESLLPNCVVVRLCVPIEYAAPSGTSSRAATGFYLQIPLDASAASSLESCLKASLGADSIQGSPQKETSGDEALILHILCPPGSLYPLEPPVVWISSGGAMGSDTREDQIPPFGEGVGAILCGAFAAHNALRLSRPLQQLSEYISSQAAPNADSNVSKSSCAPQLLSVLSSPACETSISDVTGLLLASWQMEAQLDELLSNDPEGPRGMFARWVAISTGAVKLASAPPARSVPPRRGANAAAEKNSVEENAAEKNAAEQQKMQQYDAGSESRTSRAPGGGPTEARGKTGDGNVGAHSAGPLMSSSRHSTLSRTGGRLAGGEAEVCKTIIDGVKTAASAEALGLPVRQHFDSVMEFMANPRKRVLVVQGETGSGKTTQLPRMLLEAAAHLALQQQNNEGNIMGSDKEHFPAYIVCTQPRRLAAVSVASRVATEMGASVGGLVGYQVRLESRVTKHTRLLFCTHGVLLRQLLSSDALDKFSVVVVDEVHERCTEVDMLLLVLAKALASNKHNLKVVVMSASLAVEHFASYFLPERLTTLRGSCSTGGITQPQEHCQRQNRRLRAEMDRSDSSVDVLKVPGKTFPVSVHYLDEVLRMCDPSSLPAAYQSAPAIAAAVEARHKGGRPTAAKTEWREQQQDTFSPTPTTAENAAATAAGTSVGSLPQLPQLVAAVVRHVHLTGTPCPKSSAEGTRGSRRGKHGQQHQQQATGTAIIVFCSGVGEVSAVCRAIEELQMDLWVLPCHASLHPKQQQKVFAAPPSGWRKVVVATNIAETSITISDVGYVIDCGTHKVLRYDPSKRSSRLQEELITKANAQQRRGRAGRVSEGCCLRLYQKDEFANMATVETPELHRQALDNVCLQLKAIFPKEPLHSLFRQCLDPPAQEHIDASIRHLEHLGALECVGHDLGESLTPLGLYLSRFPMSISFAKMLIFAAPLGCLEETLALCSLMAADSELYLPGAEAAAERQKYFARSQSDFVSSLRVFAGWESAVSSGRSAEDSFCLRFGVNASTCRAAEALRKRFRRVAREAGLMVMMPPDTDSQAQPKARGGKRGSPATTASPSRSGSSSNAGDCASDSGEEDVTLRVEEVSPVASRGPVSVDSKTKSKDSVRSIYWYIKACVVAGLYPQVATIQAPRTYTTVGSGTLEKAPEAWQMKFFTRVDADPNSPQEDKKSPRQKLQRVFIHPTSVNFKSCDFDTQWVAFSEKLQTTKVFIKDVSTVSVFALLLLSCCELVPAQGEGALWLDGWLQLRCPGLICSYVKHLKGLFHAFLNEFYSLSAFGLTGKSPQGANQQVQQEALDYDAIAIEQEAAAPNKAKFAFFGARAAQQRRLDLTALVKRLVELEGHLI</sequence>
<evidence type="ECO:0000256" key="1">
    <source>
        <dbReference type="ARBA" id="ARBA00012552"/>
    </source>
</evidence>
<evidence type="ECO:0000313" key="8">
    <source>
        <dbReference type="EMBL" id="CDJ43323.1"/>
    </source>
</evidence>
<evidence type="ECO:0000313" key="9">
    <source>
        <dbReference type="Proteomes" id="UP000030747"/>
    </source>
</evidence>
<evidence type="ECO:0000256" key="5">
    <source>
        <dbReference type="SAM" id="MobiDB-lite"/>
    </source>
</evidence>
<feature type="region of interest" description="Disordered" evidence="5">
    <location>
        <begin position="713"/>
        <end position="738"/>
    </location>
</feature>
<accession>U6L299</accession>
<evidence type="ECO:0000256" key="2">
    <source>
        <dbReference type="ARBA" id="ARBA00022741"/>
    </source>
</evidence>
<evidence type="ECO:0000259" key="7">
    <source>
        <dbReference type="PROSITE" id="PS51194"/>
    </source>
</evidence>
<feature type="region of interest" description="Disordered" evidence="5">
    <location>
        <begin position="654"/>
        <end position="688"/>
    </location>
</feature>
<feature type="compositionally biased region" description="Low complexity" evidence="5">
    <location>
        <begin position="1085"/>
        <end position="1100"/>
    </location>
</feature>
<dbReference type="InterPro" id="IPR027417">
    <property type="entry name" value="P-loop_NTPase"/>
</dbReference>
<dbReference type="VEuPathDB" id="ToxoDB:ETH_00002285"/>
<dbReference type="Pfam" id="PF07717">
    <property type="entry name" value="OB_NTP_bind"/>
    <property type="match status" value="1"/>
</dbReference>
<dbReference type="SUPFAM" id="SSF52540">
    <property type="entry name" value="P-loop containing nucleoside triphosphate hydrolases"/>
    <property type="match status" value="1"/>
</dbReference>
<dbReference type="GO" id="GO:0016787">
    <property type="term" value="F:hydrolase activity"/>
    <property type="evidence" value="ECO:0007669"/>
    <property type="project" value="UniProtKB-KW"/>
</dbReference>
<feature type="domain" description="Helicase C-terminal" evidence="7">
    <location>
        <begin position="735"/>
        <end position="897"/>
    </location>
</feature>
<dbReference type="GO" id="GO:0005524">
    <property type="term" value="F:ATP binding"/>
    <property type="evidence" value="ECO:0007669"/>
    <property type="project" value="UniProtKB-KW"/>
</dbReference>
<feature type="compositionally biased region" description="Low complexity" evidence="5">
    <location>
        <begin position="259"/>
        <end position="279"/>
    </location>
</feature>
<dbReference type="InterPro" id="IPR011545">
    <property type="entry name" value="DEAD/DEAH_box_helicase_dom"/>
</dbReference>
<reference evidence="8" key="1">
    <citation type="submission" date="2013-10" db="EMBL/GenBank/DDBJ databases">
        <title>Genomic analysis of the causative agents of coccidiosis in chickens.</title>
        <authorList>
            <person name="Reid A.J."/>
            <person name="Blake D."/>
            <person name="Billington K."/>
            <person name="Browne H."/>
            <person name="Dunn M."/>
            <person name="Hung S."/>
            <person name="Kawahara F."/>
            <person name="Miranda-Saavedra D."/>
            <person name="Mourier T."/>
            <person name="Nagra H."/>
            <person name="Otto T.D."/>
            <person name="Rawlings N."/>
            <person name="Sanchez A."/>
            <person name="Sanders M."/>
            <person name="Subramaniam C."/>
            <person name="Tay Y."/>
            <person name="Dear P."/>
            <person name="Doerig C."/>
            <person name="Gruber A."/>
            <person name="Parkinson J."/>
            <person name="Shirley M."/>
            <person name="Wan K.L."/>
            <person name="Berriman M."/>
            <person name="Tomley F."/>
            <person name="Pain A."/>
        </authorList>
    </citation>
    <scope>NUCLEOTIDE SEQUENCE [LARGE SCALE GENOMIC DNA]</scope>
    <source>
        <strain evidence="8">Houghton</strain>
    </source>
</reference>
<dbReference type="InterPro" id="IPR001650">
    <property type="entry name" value="Helicase_C-like"/>
</dbReference>
<dbReference type="InterPro" id="IPR048333">
    <property type="entry name" value="HA2_WH"/>
</dbReference>
<dbReference type="CDD" id="cd17917">
    <property type="entry name" value="DEXHc_RHA-like"/>
    <property type="match status" value="1"/>
</dbReference>
<feature type="compositionally biased region" description="Polar residues" evidence="5">
    <location>
        <begin position="337"/>
        <end position="347"/>
    </location>
</feature>
<evidence type="ECO:0000259" key="6">
    <source>
        <dbReference type="PROSITE" id="PS51192"/>
    </source>
</evidence>
<dbReference type="Gene3D" id="3.40.50.300">
    <property type="entry name" value="P-loop containing nucleotide triphosphate hydrolases"/>
    <property type="match status" value="2"/>
</dbReference>
<keyword evidence="9" id="KW-1185">Reference proteome</keyword>
<feature type="region of interest" description="Disordered" evidence="5">
    <location>
        <begin position="1065"/>
        <end position="1135"/>
    </location>
</feature>
<evidence type="ECO:0000256" key="3">
    <source>
        <dbReference type="ARBA" id="ARBA00022801"/>
    </source>
</evidence>
<dbReference type="SMART" id="SM00847">
    <property type="entry name" value="HA2"/>
    <property type="match status" value="1"/>
</dbReference>
<dbReference type="Gene3D" id="1.20.120.1080">
    <property type="match status" value="1"/>
</dbReference>
<dbReference type="SMART" id="SM00490">
    <property type="entry name" value="HELICc"/>
    <property type="match status" value="1"/>
</dbReference>
<dbReference type="VEuPathDB" id="ToxoDB:ETH2_1017900"/>
<dbReference type="InterPro" id="IPR014001">
    <property type="entry name" value="Helicase_ATP-bd"/>
</dbReference>
<dbReference type="PROSITE" id="PS00690">
    <property type="entry name" value="DEAH_ATP_HELICASE"/>
    <property type="match status" value="1"/>
</dbReference>
<name>U6L299_EIMTE</name>
<dbReference type="RefSeq" id="XP_013234073.1">
    <property type="nucleotide sequence ID" value="XM_013378619.1"/>
</dbReference>
<dbReference type="PANTHER" id="PTHR18934:SF145">
    <property type="entry name" value="ATP-DEPENDENT RNA HELICASE DHX57-RELATED"/>
    <property type="match status" value="1"/>
</dbReference>
<dbReference type="InterPro" id="IPR007502">
    <property type="entry name" value="Helicase-assoc_dom"/>
</dbReference>
<dbReference type="GO" id="GO:0003723">
    <property type="term" value="F:RNA binding"/>
    <property type="evidence" value="ECO:0007669"/>
    <property type="project" value="TreeGrafter"/>
</dbReference>
<dbReference type="SMART" id="SM00487">
    <property type="entry name" value="DEXDc"/>
    <property type="match status" value="1"/>
</dbReference>
<keyword evidence="4" id="KW-0067">ATP-binding</keyword>
<dbReference type="PROSITE" id="PS51192">
    <property type="entry name" value="HELICASE_ATP_BIND_1"/>
    <property type="match status" value="1"/>
</dbReference>
<keyword evidence="8" id="KW-0347">Helicase</keyword>
<dbReference type="Proteomes" id="UP000030747">
    <property type="component" value="Unassembled WGS sequence"/>
</dbReference>
<keyword evidence="3" id="KW-0378">Hydrolase</keyword>
<dbReference type="CDD" id="cd18791">
    <property type="entry name" value="SF2_C_RHA"/>
    <property type="match status" value="1"/>
</dbReference>
<dbReference type="PROSITE" id="PS51194">
    <property type="entry name" value="HELICASE_CTER"/>
    <property type="match status" value="1"/>
</dbReference>
<feature type="compositionally biased region" description="Basic and acidic residues" evidence="5">
    <location>
        <begin position="280"/>
        <end position="291"/>
    </location>
</feature>
<evidence type="ECO:0000256" key="4">
    <source>
        <dbReference type="ARBA" id="ARBA00022840"/>
    </source>
</evidence>
<dbReference type="GeneID" id="25249672"/>
<dbReference type="Pfam" id="PF00271">
    <property type="entry name" value="Helicase_C"/>
    <property type="match status" value="1"/>
</dbReference>
<proteinExistence type="predicted"/>
<protein>
    <recommendedName>
        <fullName evidence="1">RNA helicase</fullName>
        <ecNumber evidence="1">3.6.4.13</ecNumber>
    </recommendedName>
</protein>
<dbReference type="EMBL" id="HG675759">
    <property type="protein sequence ID" value="CDJ43323.1"/>
    <property type="molecule type" value="Genomic_DNA"/>
</dbReference>
<feature type="compositionally biased region" description="Low complexity" evidence="5">
    <location>
        <begin position="676"/>
        <end position="688"/>
    </location>
</feature>